<dbReference type="GO" id="GO:0005516">
    <property type="term" value="F:calmodulin binding"/>
    <property type="evidence" value="ECO:0007669"/>
    <property type="project" value="UniProtKB-KW"/>
</dbReference>
<dbReference type="Pfam" id="PF00149">
    <property type="entry name" value="Metallophos"/>
    <property type="match status" value="1"/>
</dbReference>
<evidence type="ECO:0000256" key="1">
    <source>
        <dbReference type="ARBA" id="ARBA00022553"/>
    </source>
</evidence>
<dbReference type="Gene3D" id="1.10.506.10">
    <property type="entry name" value="GTPase Activation - p120gap, domain 1"/>
    <property type="match status" value="1"/>
</dbReference>
<dbReference type="OrthoDB" id="775356at2759"/>
<dbReference type="GO" id="GO:0051015">
    <property type="term" value="F:actin filament binding"/>
    <property type="evidence" value="ECO:0007669"/>
    <property type="project" value="TreeGrafter"/>
</dbReference>
<evidence type="ECO:0000313" key="7">
    <source>
        <dbReference type="EMBL" id="CAH0727329.1"/>
    </source>
</evidence>
<dbReference type="FunFam" id="1.10.418.10:FF:000013">
    <property type="entry name" value="IQ motif containing GTPase activating protein 1"/>
    <property type="match status" value="1"/>
</dbReference>
<proteinExistence type="predicted"/>
<evidence type="ECO:0000259" key="5">
    <source>
        <dbReference type="PROSITE" id="PS50018"/>
    </source>
</evidence>
<dbReference type="InterPro" id="IPR036872">
    <property type="entry name" value="CH_dom_sf"/>
</dbReference>
<dbReference type="InterPro" id="IPR001715">
    <property type="entry name" value="CH_dom"/>
</dbReference>
<dbReference type="InterPro" id="IPR029052">
    <property type="entry name" value="Metallo-depent_PP-like"/>
</dbReference>
<dbReference type="InterPro" id="IPR000593">
    <property type="entry name" value="RasGAP_C"/>
</dbReference>
<keyword evidence="4" id="KW-0472">Membrane</keyword>
<dbReference type="Pfam" id="PF00616">
    <property type="entry name" value="RasGAP"/>
    <property type="match status" value="1"/>
</dbReference>
<dbReference type="PROSITE" id="PS50021">
    <property type="entry name" value="CH"/>
    <property type="match status" value="1"/>
</dbReference>
<dbReference type="PROSITE" id="PS50096">
    <property type="entry name" value="IQ"/>
    <property type="match status" value="2"/>
</dbReference>
<dbReference type="InterPro" id="IPR001936">
    <property type="entry name" value="RasGAP_dom"/>
</dbReference>
<dbReference type="Pfam" id="PF03836">
    <property type="entry name" value="RasGAP_C"/>
    <property type="match status" value="1"/>
</dbReference>
<feature type="non-terminal residue" evidence="7">
    <location>
        <position position="1988"/>
    </location>
</feature>
<organism evidence="7 8">
    <name type="scientific">Brenthis ino</name>
    <name type="common">lesser marbled fritillary</name>
    <dbReference type="NCBI Taxonomy" id="405034"/>
    <lineage>
        <taxon>Eukaryota</taxon>
        <taxon>Metazoa</taxon>
        <taxon>Ecdysozoa</taxon>
        <taxon>Arthropoda</taxon>
        <taxon>Hexapoda</taxon>
        <taxon>Insecta</taxon>
        <taxon>Pterygota</taxon>
        <taxon>Neoptera</taxon>
        <taxon>Endopterygota</taxon>
        <taxon>Lepidoptera</taxon>
        <taxon>Glossata</taxon>
        <taxon>Ditrysia</taxon>
        <taxon>Papilionoidea</taxon>
        <taxon>Nymphalidae</taxon>
        <taxon>Heliconiinae</taxon>
        <taxon>Argynnini</taxon>
        <taxon>Brenthis</taxon>
    </lineage>
</organism>
<dbReference type="InterPro" id="IPR000048">
    <property type="entry name" value="IQ_motif_EF-hand-BS"/>
</dbReference>
<evidence type="ECO:0008006" key="9">
    <source>
        <dbReference type="Google" id="ProtNLM"/>
    </source>
</evidence>
<feature type="transmembrane region" description="Helical" evidence="4">
    <location>
        <begin position="1962"/>
        <end position="1979"/>
    </location>
</feature>
<dbReference type="SMART" id="SM00033">
    <property type="entry name" value="CH"/>
    <property type="match status" value="1"/>
</dbReference>
<name>A0A8J9YCG9_9NEOP</name>
<dbReference type="Gene3D" id="1.10.418.10">
    <property type="entry name" value="Calponin-like domain"/>
    <property type="match status" value="1"/>
</dbReference>
<evidence type="ECO:0000256" key="4">
    <source>
        <dbReference type="SAM" id="Phobius"/>
    </source>
</evidence>
<dbReference type="GO" id="GO:0005096">
    <property type="term" value="F:GTPase activator activity"/>
    <property type="evidence" value="ECO:0007669"/>
    <property type="project" value="TreeGrafter"/>
</dbReference>
<evidence type="ECO:0000313" key="8">
    <source>
        <dbReference type="Proteomes" id="UP000838878"/>
    </source>
</evidence>
<dbReference type="Proteomes" id="UP000838878">
    <property type="component" value="Chromosome 6"/>
</dbReference>
<dbReference type="CDD" id="cd05127">
    <property type="entry name" value="RasGAP_IQGAP_like"/>
    <property type="match status" value="1"/>
</dbReference>
<dbReference type="Gene3D" id="3.60.21.10">
    <property type="match status" value="1"/>
</dbReference>
<dbReference type="GO" id="GO:0016787">
    <property type="term" value="F:hydrolase activity"/>
    <property type="evidence" value="ECO:0007669"/>
    <property type="project" value="InterPro"/>
</dbReference>
<keyword evidence="4" id="KW-1133">Transmembrane helix</keyword>
<dbReference type="Pfam" id="PF00307">
    <property type="entry name" value="CH"/>
    <property type="match status" value="1"/>
</dbReference>
<keyword evidence="1" id="KW-0597">Phosphoprotein</keyword>
<feature type="domain" description="Ras-GAP" evidence="5">
    <location>
        <begin position="992"/>
        <end position="1225"/>
    </location>
</feature>
<keyword evidence="4" id="KW-0812">Transmembrane</keyword>
<feature type="transmembrane region" description="Helical" evidence="4">
    <location>
        <begin position="1632"/>
        <end position="1652"/>
    </location>
</feature>
<keyword evidence="8" id="KW-1185">Reference proteome</keyword>
<dbReference type="SUPFAM" id="SSF48350">
    <property type="entry name" value="GTPase activation domain, GAP"/>
    <property type="match status" value="1"/>
</dbReference>
<dbReference type="GO" id="GO:0005938">
    <property type="term" value="C:cell cortex"/>
    <property type="evidence" value="ECO:0007669"/>
    <property type="project" value="TreeGrafter"/>
</dbReference>
<dbReference type="InterPro" id="IPR027417">
    <property type="entry name" value="P-loop_NTPase"/>
</dbReference>
<dbReference type="PANTHER" id="PTHR14149:SF14">
    <property type="entry name" value="CALPONIN-HOMOLOGY (CH) DOMAIN-CONTAINING PROTEIN"/>
    <property type="match status" value="1"/>
</dbReference>
<dbReference type="FunFam" id="1.10.506.10:FF:000004">
    <property type="entry name" value="IQ motif containing GTPase activating protein 1"/>
    <property type="match status" value="1"/>
</dbReference>
<keyword evidence="3" id="KW-0112">Calmodulin-binding</keyword>
<dbReference type="SMART" id="SM00323">
    <property type="entry name" value="RasGAP"/>
    <property type="match status" value="1"/>
</dbReference>
<sequence length="1988" mass="229224">MGKGTRDTLIGKIDDCDDEVRKTAQEMDIIRQRTIAYEYLCRLEEAKTWMESCLREKLPTAIEFEENLRNGVYLAKLGNFIAPDLLPLNKIYDIDQRRYKMMGLQFKHTDNINKFLQVLKRTELPVTFQPETTDIYDNKNMPKVIYCLHALSSHLFKLGKAPIIHDVFGKAVFTDEQLDSVSKDLQKCKHPLPKFQKISGILSNNSNLDNNASAQNALIELNNLLDTEKSITPALLNPHLKIKHVQNFLMDEYKEILKAAKYEKLQVAHNHSLNDSYVPDEYDELLTLVEIQGHITATNYKYLWKSLCSACKTNDVNKLHKIFNEDWVKVKNYDPNNIDFYCDVVKEITESCKDIDVESITNWHKIFQNIINDGNIKANDHTDHKTAIATVNNALDKGTPEDLYHALVSPKLGLNFKIDKYAAPLLFEEMRLEKCELDKNLNESEIAASALYLTAIASVSQAVERGDEVAVWKALNSKQIQLEVLRPHCRRRYLSALVAALQVKVREQCECPLLTLEDIRDTIEMVNMKDDDNDELVEVIDNINKAVAEEDVNSLIGLLKSSCLKLPLSLHKEEYHLYLRTLKKRLLQKESENLWYDDIVNAISDVNYESIKVKELTDAIVQLNLAILKNDINDFWKALLSPHLVTSDLIESSCSQMYFQMFAKALKKKGHNICPWIVCHTEAGNTVYIDVESYTYSWTTPKDFVPYARYLSKKDINAIVEKTNKHHLNSYRQKLIEKSIERFQAYCKGYLVRQTVKRLEFFRDHVDCVVRIQAWWRRIMIQRKYGTLLKMKTIEAKLKRERKQNPWAWYKVQEQKIIKIQALWRGRRTRNAFVSLFHSPNPPLRVVKKFVPMLDFSTEDYNREIELQTLKSEVVQSIRKNQELSKQIDDMDLKIGLLVQNRIALQEVAAHGLKLNDLVKHNTATLAINRDSKSSLMTVLTAVKGLKSLTKESKRLLDGYQHLFYELQTNPTYLSKLLFCIPQNKTNSFLQNVVLSLYNFGAYARDEYLLLKLFRFTLEEEISCKVVKPFDIIACTPLVLKMAVSLSRQLSGLNSLQTIIGPLVEKIVKDKDLNIETGPVEIYKAWRNETEMKTGQISKLPYTVTQEEALTYPEVKSRLEKALSQLKTVVTMFLDKITNSTELLPFCITYMARVLHRSLTTKFPHTPEKDILKVIGNLVYYQFFNAAIVAPDAFHIINMPSGGGLTTDQRKNLASVAKILHFSAAKKGFGEESSHLRCLNPFIVECHEKMKELFRQCCRGPTLEEYFAVDEYTEATLINHPHIYITVQEIVDTHALLIEYQDILAPDPHDRLNELLDDLGEVPSVAQLASRDVASQMGDSEENARLEVCLALVNKFQAPSDDMTDLNKLFIRTKELCVEIIPFLNGEHLLEALCIGSTREQQDQYTEKVQRRIYSGQARPDEAMTLREHIAKLRKNLQMLEEEGYVTREDGYQALVTSIALDLCNKGKYRQAQRRALSTLTRTKQSLLEKTKYYEEKCKSYDQYIRSCLANLHAGKRSVHACLRRSGKDIQKLKSKLTVKYSAAKLLERGVLLEIDGLSTSQFKNVQFEITPTDHNGVFTIKGKFMGVEMESIEVDIQDLLQRQYEGCTIMDMFGKAKINVNLLIFLLNSKFYGLLFIALYCEFLIYYLVILQCKWPKLENSNGREVLKAFIIADTHLLGPYRGHWLDKWRREWQMHQAFQAIINLHNPEVVFVLGDLFDEGEWSNDKQFKDYVQRFYKLFALPDNIEMIIAVGNHDIGFHNNIRRGFAQRFTKFLQAPSVQHVVLKDNHFIILNSMALEGDNCNLCTGARNQIEIVSNTLKSCFLNSEQCFNKKSKFNYSRPILMQHFPLYRLSDAICSEPDAPPLPGKNKLFRLKIDALSKESTGYVISKFKPRAAFGGHTHHGCLVEHYYEEFDKVHFLEYSVPSFSWRNRPDPKYMLVSITPDEYAVEKCGLPKETTIALSAVIMFCVLIAYLIMKNPIRRGLL</sequence>
<protein>
    <recommendedName>
        <fullName evidence="9">Ras GTPase-activating-like protein IQGAP1</fullName>
    </recommendedName>
</protein>
<evidence type="ECO:0000256" key="2">
    <source>
        <dbReference type="ARBA" id="ARBA00022737"/>
    </source>
</evidence>
<gene>
    <name evidence="7" type="ORF">BINO364_LOCUS12685</name>
</gene>
<reference evidence="7" key="1">
    <citation type="submission" date="2021-12" db="EMBL/GenBank/DDBJ databases">
        <authorList>
            <person name="Martin H S."/>
        </authorList>
    </citation>
    <scope>NUCLEOTIDE SEQUENCE</scope>
</reference>
<dbReference type="SUPFAM" id="SSF52540">
    <property type="entry name" value="P-loop containing nucleoside triphosphate hydrolases"/>
    <property type="match status" value="1"/>
</dbReference>
<dbReference type="GO" id="GO:1903479">
    <property type="term" value="P:mitotic actomyosin contractile ring assembly actin filament organization"/>
    <property type="evidence" value="ECO:0007669"/>
    <property type="project" value="TreeGrafter"/>
</dbReference>
<dbReference type="SUPFAM" id="SSF56300">
    <property type="entry name" value="Metallo-dependent phosphatases"/>
    <property type="match status" value="1"/>
</dbReference>
<dbReference type="SUPFAM" id="SSF143885">
    <property type="entry name" value="RGC domain-like"/>
    <property type="match status" value="1"/>
</dbReference>
<dbReference type="InterPro" id="IPR008936">
    <property type="entry name" value="Rho_GTPase_activation_prot"/>
</dbReference>
<dbReference type="SUPFAM" id="SSF47576">
    <property type="entry name" value="Calponin-homology domain, CH-domain"/>
    <property type="match status" value="1"/>
</dbReference>
<dbReference type="PROSITE" id="PS50018">
    <property type="entry name" value="RAS_GTPASE_ACTIV_2"/>
    <property type="match status" value="1"/>
</dbReference>
<accession>A0A8J9YCG9</accession>
<dbReference type="SMART" id="SM00015">
    <property type="entry name" value="IQ"/>
    <property type="match status" value="3"/>
</dbReference>
<feature type="domain" description="Calponin-homology (CH)" evidence="6">
    <location>
        <begin position="40"/>
        <end position="155"/>
    </location>
</feature>
<dbReference type="PANTHER" id="PTHR14149">
    <property type="entry name" value="RAS GTPASE-ACTIVATING PROTEIN WITH IQ MOTIF"/>
    <property type="match status" value="1"/>
</dbReference>
<dbReference type="InterPro" id="IPR004843">
    <property type="entry name" value="Calcineurin-like_PHP"/>
</dbReference>
<dbReference type="Pfam" id="PF00612">
    <property type="entry name" value="IQ"/>
    <property type="match status" value="1"/>
</dbReference>
<evidence type="ECO:0000259" key="6">
    <source>
        <dbReference type="PROSITE" id="PS50021"/>
    </source>
</evidence>
<dbReference type="EMBL" id="OV170226">
    <property type="protein sequence ID" value="CAH0727329.1"/>
    <property type="molecule type" value="Genomic_DNA"/>
</dbReference>
<keyword evidence="2" id="KW-0677">Repeat</keyword>
<evidence type="ECO:0000256" key="3">
    <source>
        <dbReference type="ARBA" id="ARBA00022860"/>
    </source>
</evidence>